<evidence type="ECO:0000256" key="10">
    <source>
        <dbReference type="ARBA" id="ARBA00023242"/>
    </source>
</evidence>
<feature type="binding site" evidence="11">
    <location>
        <position position="50"/>
    </location>
    <ligand>
        <name>Zn(2+)</name>
        <dbReference type="ChEBI" id="CHEBI:29105"/>
    </ligand>
</feature>
<reference evidence="15" key="1">
    <citation type="submission" date="2020-01" db="EMBL/GenBank/DDBJ databases">
        <title>Draft genome sequence of the Termite Coptotermes fromosanus.</title>
        <authorList>
            <person name="Itakura S."/>
            <person name="Yosikawa Y."/>
            <person name="Umezawa K."/>
        </authorList>
    </citation>
    <scope>NUCLEOTIDE SEQUENCE [LARGE SCALE GENOMIC DNA]</scope>
</reference>
<proteinExistence type="inferred from homology"/>
<keyword evidence="15" id="KW-1185">Reference proteome</keyword>
<evidence type="ECO:0000256" key="7">
    <source>
        <dbReference type="ARBA" id="ARBA00023125"/>
    </source>
</evidence>
<dbReference type="OrthoDB" id="5915660at2759"/>
<evidence type="ECO:0000256" key="3">
    <source>
        <dbReference type="ARBA" id="ARBA00022703"/>
    </source>
</evidence>
<keyword evidence="10" id="KW-0539">Nucleus</keyword>
<evidence type="ECO:0000256" key="2">
    <source>
        <dbReference type="ARBA" id="ARBA00006167"/>
    </source>
</evidence>
<evidence type="ECO:0000256" key="6">
    <source>
        <dbReference type="ARBA" id="ARBA00023015"/>
    </source>
</evidence>
<feature type="compositionally biased region" description="Basic and acidic residues" evidence="12">
    <location>
        <begin position="183"/>
        <end position="195"/>
    </location>
</feature>
<evidence type="ECO:0000313" key="14">
    <source>
        <dbReference type="EMBL" id="GFG39966.1"/>
    </source>
</evidence>
<evidence type="ECO:0000256" key="5">
    <source>
        <dbReference type="ARBA" id="ARBA00022833"/>
    </source>
</evidence>
<feature type="binding site" evidence="11">
    <location>
        <position position="115"/>
    </location>
    <ligand>
        <name>Zn(2+)</name>
        <dbReference type="ChEBI" id="CHEBI:29105"/>
    </ligand>
</feature>
<dbReference type="GO" id="GO:0006915">
    <property type="term" value="P:apoptotic process"/>
    <property type="evidence" value="ECO:0007669"/>
    <property type="project" value="UniProtKB-KW"/>
</dbReference>
<dbReference type="InterPro" id="IPR008967">
    <property type="entry name" value="p53-like_TF_DNA-bd_sf"/>
</dbReference>
<name>A0A6L2Q5F7_COPFO</name>
<dbReference type="InterPro" id="IPR012346">
    <property type="entry name" value="p53/RUNT-type_TF_DNA-bd_sf"/>
</dbReference>
<dbReference type="EMBL" id="BLKM01001294">
    <property type="protein sequence ID" value="GFG39966.1"/>
    <property type="molecule type" value="Genomic_DNA"/>
</dbReference>
<dbReference type="InterPro" id="IPR002117">
    <property type="entry name" value="p53_tumour_suppressor"/>
</dbReference>
<evidence type="ECO:0000256" key="12">
    <source>
        <dbReference type="SAM" id="MobiDB-lite"/>
    </source>
</evidence>
<feature type="binding site" evidence="11">
    <location>
        <position position="119"/>
    </location>
    <ligand>
        <name>Zn(2+)</name>
        <dbReference type="ChEBI" id="CHEBI:29105"/>
    </ligand>
</feature>
<evidence type="ECO:0000313" key="15">
    <source>
        <dbReference type="Proteomes" id="UP000502823"/>
    </source>
</evidence>
<dbReference type="PRINTS" id="PR00386">
    <property type="entry name" value="P53SUPPRESSR"/>
</dbReference>
<dbReference type="Pfam" id="PF00870">
    <property type="entry name" value="P53"/>
    <property type="match status" value="1"/>
</dbReference>
<feature type="domain" description="p53 DNA-binding" evidence="13">
    <location>
        <begin position="1"/>
        <end position="165"/>
    </location>
</feature>
<comment type="caution">
    <text evidence="14">The sequence shown here is derived from an EMBL/GenBank/DDBJ whole genome shotgun (WGS) entry which is preliminary data.</text>
</comment>
<dbReference type="GO" id="GO:0005634">
    <property type="term" value="C:nucleus"/>
    <property type="evidence" value="ECO:0007669"/>
    <property type="project" value="UniProtKB-SubCell"/>
</dbReference>
<organism evidence="14 15">
    <name type="scientific">Coptotermes formosanus</name>
    <name type="common">Formosan subterranean termite</name>
    <dbReference type="NCBI Taxonomy" id="36987"/>
    <lineage>
        <taxon>Eukaryota</taxon>
        <taxon>Metazoa</taxon>
        <taxon>Ecdysozoa</taxon>
        <taxon>Arthropoda</taxon>
        <taxon>Hexapoda</taxon>
        <taxon>Insecta</taxon>
        <taxon>Pterygota</taxon>
        <taxon>Neoptera</taxon>
        <taxon>Polyneoptera</taxon>
        <taxon>Dictyoptera</taxon>
        <taxon>Blattodea</taxon>
        <taxon>Blattoidea</taxon>
        <taxon>Termitoidae</taxon>
        <taxon>Rhinotermitidae</taxon>
        <taxon>Coptotermes</taxon>
    </lineage>
</organism>
<comment type="subcellular location">
    <subcellularLocation>
        <location evidence="1">Nucleus</location>
    </subcellularLocation>
</comment>
<evidence type="ECO:0000256" key="8">
    <source>
        <dbReference type="ARBA" id="ARBA00023159"/>
    </source>
</evidence>
<dbReference type="Proteomes" id="UP000502823">
    <property type="component" value="Unassembled WGS sequence"/>
</dbReference>
<evidence type="ECO:0000256" key="9">
    <source>
        <dbReference type="ARBA" id="ARBA00023163"/>
    </source>
</evidence>
<keyword evidence="6" id="KW-0805">Transcription regulation</keyword>
<evidence type="ECO:0000256" key="11">
    <source>
        <dbReference type="PIRSR" id="PIRSR602117-1"/>
    </source>
</evidence>
<keyword evidence="9" id="KW-0804">Transcription</keyword>
<feature type="binding site" evidence="11">
    <location>
        <position position="53"/>
    </location>
    <ligand>
        <name>Zn(2+)</name>
        <dbReference type="ChEBI" id="CHEBI:29105"/>
    </ligand>
</feature>
<keyword evidence="5 11" id="KW-0862">Zinc</keyword>
<evidence type="ECO:0000256" key="1">
    <source>
        <dbReference type="ARBA" id="ARBA00004123"/>
    </source>
</evidence>
<comment type="cofactor">
    <cofactor evidence="11">
        <name>Zn(2+)</name>
        <dbReference type="ChEBI" id="CHEBI:29105"/>
    </cofactor>
    <text evidence="11">Binds 1 zinc ion per subunit.</text>
</comment>
<evidence type="ECO:0000259" key="13">
    <source>
        <dbReference type="Pfam" id="PF00870"/>
    </source>
</evidence>
<dbReference type="AlphaFoldDB" id="A0A6L2Q5F7"/>
<feature type="non-terminal residue" evidence="14">
    <location>
        <position position="1"/>
    </location>
</feature>
<comment type="similarity">
    <text evidence="2">Belongs to the p53 family.</text>
</comment>
<dbReference type="GO" id="GO:0000981">
    <property type="term" value="F:DNA-binding transcription factor activity, RNA polymerase II-specific"/>
    <property type="evidence" value="ECO:0007669"/>
    <property type="project" value="TreeGrafter"/>
</dbReference>
<sequence>YSSSLNKLFITVNNVMYMGFRCTSVASDVYVRAVLIFSEAQHFKEPVVRCVFHKHRTDVLNKGVDEKLLEYVLHSGHSNAVYEKDFTSGRHSVRVPLDRLQAGAEWVTVPYRFMCKSSCGGGMNRRLTEVIFTLENERGDVLGRRKMKVRICSCPKRDKDKEEGDAASNQNQTVSGGKRKLAPRPESRNQEAAKRKCEGFPQQIFLTTDEFLDATVLALARLKRKLSAENRAPNEEEEILLQKYENDFYVLRGMSMSFLTYVQVMSFAICSGSGFGELCDNCDGGRSSDGNEVGVEHELKTVLSLTQMDIAYETAESYF</sequence>
<feature type="region of interest" description="Disordered" evidence="12">
    <location>
        <begin position="157"/>
        <end position="195"/>
    </location>
</feature>
<keyword evidence="3" id="KW-0053">Apoptosis</keyword>
<accession>A0A6L2Q5F7</accession>
<dbReference type="GO" id="GO:0046872">
    <property type="term" value="F:metal ion binding"/>
    <property type="evidence" value="ECO:0007669"/>
    <property type="project" value="UniProtKB-KW"/>
</dbReference>
<dbReference type="PANTHER" id="PTHR11447:SF16">
    <property type="entry name" value="P53 PROTEIN LONG FORM VARIANT 1"/>
    <property type="match status" value="1"/>
</dbReference>
<evidence type="ECO:0000256" key="4">
    <source>
        <dbReference type="ARBA" id="ARBA00022723"/>
    </source>
</evidence>
<dbReference type="PANTHER" id="PTHR11447">
    <property type="entry name" value="CELLULAR TUMOR ANTIGEN P53"/>
    <property type="match status" value="1"/>
</dbReference>
<keyword evidence="7" id="KW-0238">DNA-binding</keyword>
<dbReference type="SUPFAM" id="SSF49417">
    <property type="entry name" value="p53-like transcription factors"/>
    <property type="match status" value="1"/>
</dbReference>
<dbReference type="GO" id="GO:0000978">
    <property type="term" value="F:RNA polymerase II cis-regulatory region sequence-specific DNA binding"/>
    <property type="evidence" value="ECO:0007669"/>
    <property type="project" value="TreeGrafter"/>
</dbReference>
<protein>
    <recommendedName>
        <fullName evidence="13">p53 DNA-binding domain-containing protein</fullName>
    </recommendedName>
</protein>
<dbReference type="InParanoid" id="A0A6L2Q5F7"/>
<dbReference type="InterPro" id="IPR011615">
    <property type="entry name" value="p53_DNA-bd"/>
</dbReference>
<gene>
    <name evidence="14" type="ORF">Cfor_09023</name>
</gene>
<dbReference type="CDD" id="cd08367">
    <property type="entry name" value="P53"/>
    <property type="match status" value="1"/>
</dbReference>
<keyword evidence="8" id="KW-0010">Activator</keyword>
<keyword evidence="4 11" id="KW-0479">Metal-binding</keyword>
<dbReference type="Gene3D" id="2.60.40.720">
    <property type="match status" value="1"/>
</dbReference>